<dbReference type="InterPro" id="IPR011701">
    <property type="entry name" value="MFS"/>
</dbReference>
<keyword evidence="4 8" id="KW-0812">Transmembrane</keyword>
<evidence type="ECO:0000256" key="4">
    <source>
        <dbReference type="ARBA" id="ARBA00022692"/>
    </source>
</evidence>
<dbReference type="PANTHER" id="PTHR23517">
    <property type="entry name" value="RESISTANCE PROTEIN MDTM, PUTATIVE-RELATED-RELATED"/>
    <property type="match status" value="1"/>
</dbReference>
<reference evidence="10" key="2">
    <citation type="submission" date="2020-09" db="EMBL/GenBank/DDBJ databases">
        <authorList>
            <person name="Sun Q."/>
            <person name="Ohkuma M."/>
        </authorList>
    </citation>
    <scope>NUCLEOTIDE SEQUENCE</scope>
    <source>
        <strain evidence="10">JCM 4059</strain>
    </source>
</reference>
<gene>
    <name evidence="10" type="ORF">GCM10010218_59410</name>
</gene>
<evidence type="ECO:0000256" key="8">
    <source>
        <dbReference type="SAM" id="Phobius"/>
    </source>
</evidence>
<feature type="transmembrane region" description="Helical" evidence="8">
    <location>
        <begin position="246"/>
        <end position="267"/>
    </location>
</feature>
<dbReference type="InterPro" id="IPR036259">
    <property type="entry name" value="MFS_trans_sf"/>
</dbReference>
<feature type="transmembrane region" description="Helical" evidence="8">
    <location>
        <begin position="166"/>
        <end position="186"/>
    </location>
</feature>
<dbReference type="PANTHER" id="PTHR23517:SF2">
    <property type="entry name" value="MULTIDRUG RESISTANCE PROTEIN MDTH"/>
    <property type="match status" value="1"/>
</dbReference>
<feature type="domain" description="Major facilitator superfamily (MFS) profile" evidence="9">
    <location>
        <begin position="11"/>
        <end position="416"/>
    </location>
</feature>
<organism evidence="10 11">
    <name type="scientific">Streptomyces mashuensis</name>
    <dbReference type="NCBI Taxonomy" id="33904"/>
    <lineage>
        <taxon>Bacteria</taxon>
        <taxon>Bacillati</taxon>
        <taxon>Actinomycetota</taxon>
        <taxon>Actinomycetes</taxon>
        <taxon>Kitasatosporales</taxon>
        <taxon>Streptomycetaceae</taxon>
        <taxon>Streptomyces</taxon>
    </lineage>
</organism>
<sequence length="499" mass="52189">MRNIRASREFSLALRLLLLNQFGIDIGFYLLMPFLAAYLEQGLGMSAALVGLVLGARNLSQQGLFILGGSAADRLGPRVVIITGCALRTTGFALFAFGNSLPLLLGASVLTGVAAALFYPAVRTYVALESGDRKSEAFALLNVYATTGSLMGLLLGSVLFLADFRIWAIVVASVFGVLTVAQAMTLPPHPVAPRRTSGSVLGDWREAFGNRRFLLFCLATTGMFTMENQLYLLLPDGAFDASGWKGSAGVLLAAGAVANVLFQLRITRALARNGGGTRWVSPGIVVMGLSFLLPLFVCLGDPPASRREAVAHMVVMVAGSVMLFFGIMVAHPTVLEMVPTFGRDTLTGTYFGLFYVFSGLAATAGNAVVGRTMDLGEKAGLGWLPWVCCLTFGLFSAGAVALLGRTGMLPAMPVPAPAAAPVPERRAAPGSSLVRRAGSRVVRVAPMGSKAMRTAGKVPENSTAALESGPAAGDGRPPGTAHLPGPFRAGDDTAEQPPR</sequence>
<evidence type="ECO:0000256" key="2">
    <source>
        <dbReference type="ARBA" id="ARBA00022448"/>
    </source>
</evidence>
<dbReference type="InterPro" id="IPR020846">
    <property type="entry name" value="MFS_dom"/>
</dbReference>
<feature type="transmembrane region" description="Helical" evidence="8">
    <location>
        <begin position="213"/>
        <end position="234"/>
    </location>
</feature>
<name>A0A919BA80_9ACTN</name>
<keyword evidence="3" id="KW-1003">Cell membrane</keyword>
<feature type="transmembrane region" description="Helical" evidence="8">
    <location>
        <begin position="381"/>
        <end position="403"/>
    </location>
</feature>
<evidence type="ECO:0000256" key="5">
    <source>
        <dbReference type="ARBA" id="ARBA00022989"/>
    </source>
</evidence>
<dbReference type="InterPro" id="IPR050171">
    <property type="entry name" value="MFS_Transporters"/>
</dbReference>
<feature type="transmembrane region" description="Helical" evidence="8">
    <location>
        <begin position="279"/>
        <end position="297"/>
    </location>
</feature>
<comment type="caution">
    <text evidence="10">The sequence shown here is derived from an EMBL/GenBank/DDBJ whole genome shotgun (WGS) entry which is preliminary data.</text>
</comment>
<protein>
    <submittedName>
        <fullName evidence="10">ABC transporter, permease protein</fullName>
    </submittedName>
</protein>
<feature type="transmembrane region" description="Helical" evidence="8">
    <location>
        <begin position="138"/>
        <end position="160"/>
    </location>
</feature>
<evidence type="ECO:0000256" key="6">
    <source>
        <dbReference type="ARBA" id="ARBA00023136"/>
    </source>
</evidence>
<comment type="subcellular location">
    <subcellularLocation>
        <location evidence="1">Cell membrane</location>
        <topology evidence="1">Multi-pass membrane protein</topology>
    </subcellularLocation>
</comment>
<evidence type="ECO:0000256" key="1">
    <source>
        <dbReference type="ARBA" id="ARBA00004651"/>
    </source>
</evidence>
<keyword evidence="11" id="KW-1185">Reference proteome</keyword>
<evidence type="ECO:0000313" key="11">
    <source>
        <dbReference type="Proteomes" id="UP000638313"/>
    </source>
</evidence>
<feature type="region of interest" description="Disordered" evidence="7">
    <location>
        <begin position="449"/>
        <end position="499"/>
    </location>
</feature>
<dbReference type="Pfam" id="PF07690">
    <property type="entry name" value="MFS_1"/>
    <property type="match status" value="1"/>
</dbReference>
<feature type="transmembrane region" description="Helical" evidence="8">
    <location>
        <begin position="103"/>
        <end position="126"/>
    </location>
</feature>
<feature type="transmembrane region" description="Helical" evidence="8">
    <location>
        <begin position="79"/>
        <end position="97"/>
    </location>
</feature>
<evidence type="ECO:0000313" key="10">
    <source>
        <dbReference type="EMBL" id="GHF70190.1"/>
    </source>
</evidence>
<dbReference type="AlphaFoldDB" id="A0A919BA80"/>
<keyword evidence="2" id="KW-0813">Transport</keyword>
<feature type="transmembrane region" description="Helical" evidence="8">
    <location>
        <begin position="309"/>
        <end position="330"/>
    </location>
</feature>
<accession>A0A919BA80</accession>
<evidence type="ECO:0000256" key="3">
    <source>
        <dbReference type="ARBA" id="ARBA00022475"/>
    </source>
</evidence>
<feature type="transmembrane region" description="Helical" evidence="8">
    <location>
        <begin position="12"/>
        <end position="36"/>
    </location>
</feature>
<dbReference type="GO" id="GO:0005886">
    <property type="term" value="C:plasma membrane"/>
    <property type="evidence" value="ECO:0007669"/>
    <property type="project" value="UniProtKB-SubCell"/>
</dbReference>
<feature type="transmembrane region" description="Helical" evidence="8">
    <location>
        <begin position="350"/>
        <end position="369"/>
    </location>
</feature>
<evidence type="ECO:0000256" key="7">
    <source>
        <dbReference type="SAM" id="MobiDB-lite"/>
    </source>
</evidence>
<keyword evidence="5 8" id="KW-1133">Transmembrane helix</keyword>
<dbReference type="GO" id="GO:0022857">
    <property type="term" value="F:transmembrane transporter activity"/>
    <property type="evidence" value="ECO:0007669"/>
    <property type="project" value="InterPro"/>
</dbReference>
<reference evidence="10" key="1">
    <citation type="journal article" date="2014" name="Int. J. Syst. Evol. Microbiol.">
        <title>Complete genome sequence of Corynebacterium casei LMG S-19264T (=DSM 44701T), isolated from a smear-ripened cheese.</title>
        <authorList>
            <consortium name="US DOE Joint Genome Institute (JGI-PGF)"/>
            <person name="Walter F."/>
            <person name="Albersmeier A."/>
            <person name="Kalinowski J."/>
            <person name="Ruckert C."/>
        </authorList>
    </citation>
    <scope>NUCLEOTIDE SEQUENCE</scope>
    <source>
        <strain evidence="10">JCM 4059</strain>
    </source>
</reference>
<evidence type="ECO:0000259" key="9">
    <source>
        <dbReference type="PROSITE" id="PS50850"/>
    </source>
</evidence>
<dbReference type="Proteomes" id="UP000638313">
    <property type="component" value="Unassembled WGS sequence"/>
</dbReference>
<proteinExistence type="predicted"/>
<dbReference type="PROSITE" id="PS50850">
    <property type="entry name" value="MFS"/>
    <property type="match status" value="1"/>
</dbReference>
<keyword evidence="6 8" id="KW-0472">Membrane</keyword>
<dbReference type="EMBL" id="BNBD01000019">
    <property type="protein sequence ID" value="GHF70190.1"/>
    <property type="molecule type" value="Genomic_DNA"/>
</dbReference>
<dbReference type="SUPFAM" id="SSF103473">
    <property type="entry name" value="MFS general substrate transporter"/>
    <property type="match status" value="1"/>
</dbReference>
<dbReference type="RefSeq" id="WP_190132862.1">
    <property type="nucleotide sequence ID" value="NZ_BNBD01000019.1"/>
</dbReference>
<dbReference type="Gene3D" id="1.20.1250.20">
    <property type="entry name" value="MFS general substrate transporter like domains"/>
    <property type="match status" value="1"/>
</dbReference>